<reference evidence="9 10" key="1">
    <citation type="submission" date="2018-12" db="EMBL/GenBank/DDBJ databases">
        <title>Draft genome sequence of Xylaria grammica IHI A82.</title>
        <authorList>
            <person name="Buettner E."/>
            <person name="Kellner H."/>
        </authorList>
    </citation>
    <scope>NUCLEOTIDE SEQUENCE [LARGE SCALE GENOMIC DNA]</scope>
    <source>
        <strain evidence="9 10">IHI A82</strain>
    </source>
</reference>
<dbReference type="PANTHER" id="PTHR24305">
    <property type="entry name" value="CYTOCHROME P450"/>
    <property type="match status" value="1"/>
</dbReference>
<keyword evidence="7" id="KW-0560">Oxidoreductase</keyword>
<dbReference type="EMBL" id="RYZI01000212">
    <property type="protein sequence ID" value="RWA08218.1"/>
    <property type="molecule type" value="Genomic_DNA"/>
</dbReference>
<evidence type="ECO:0000256" key="8">
    <source>
        <dbReference type="SAM" id="Phobius"/>
    </source>
</evidence>
<evidence type="ECO:0000256" key="1">
    <source>
        <dbReference type="ARBA" id="ARBA00001971"/>
    </source>
</evidence>
<dbReference type="GO" id="GO:0005506">
    <property type="term" value="F:iron ion binding"/>
    <property type="evidence" value="ECO:0007669"/>
    <property type="project" value="InterPro"/>
</dbReference>
<evidence type="ECO:0008006" key="11">
    <source>
        <dbReference type="Google" id="ProtNLM"/>
    </source>
</evidence>
<feature type="transmembrane region" description="Helical" evidence="8">
    <location>
        <begin position="6"/>
        <end position="29"/>
    </location>
</feature>
<evidence type="ECO:0000256" key="5">
    <source>
        <dbReference type="ARBA" id="ARBA00023004"/>
    </source>
</evidence>
<evidence type="ECO:0000256" key="3">
    <source>
        <dbReference type="ARBA" id="ARBA00022617"/>
    </source>
</evidence>
<keyword evidence="8" id="KW-0472">Membrane</keyword>
<keyword evidence="3 6" id="KW-0349">Heme</keyword>
<dbReference type="InterPro" id="IPR002401">
    <property type="entry name" value="Cyt_P450_E_grp-I"/>
</dbReference>
<dbReference type="InterPro" id="IPR017972">
    <property type="entry name" value="Cyt_P450_CS"/>
</dbReference>
<accession>A0A439D1D4</accession>
<gene>
    <name evidence="9" type="ORF">EKO27_g6888</name>
</gene>
<dbReference type="Pfam" id="PF00067">
    <property type="entry name" value="p450"/>
    <property type="match status" value="2"/>
</dbReference>
<dbReference type="PANTHER" id="PTHR24305:SF232">
    <property type="entry name" value="P450, PUTATIVE (EUROFUNG)-RELATED"/>
    <property type="match status" value="1"/>
</dbReference>
<dbReference type="AlphaFoldDB" id="A0A439D1D4"/>
<comment type="similarity">
    <text evidence="2 7">Belongs to the cytochrome P450 family.</text>
</comment>
<dbReference type="SUPFAM" id="SSF48264">
    <property type="entry name" value="Cytochrome P450"/>
    <property type="match status" value="1"/>
</dbReference>
<keyword evidence="7" id="KW-0503">Monooxygenase</keyword>
<proteinExistence type="inferred from homology"/>
<feature type="binding site" description="axial binding residue" evidence="6">
    <location>
        <position position="522"/>
    </location>
    <ligand>
        <name>heme</name>
        <dbReference type="ChEBI" id="CHEBI:30413"/>
    </ligand>
    <ligandPart>
        <name>Fe</name>
        <dbReference type="ChEBI" id="CHEBI:18248"/>
    </ligandPart>
</feature>
<keyword evidence="8" id="KW-1133">Transmembrane helix</keyword>
<comment type="caution">
    <text evidence="9">The sequence shown here is derived from an EMBL/GenBank/DDBJ whole genome shotgun (WGS) entry which is preliminary data.</text>
</comment>
<evidence type="ECO:0000256" key="2">
    <source>
        <dbReference type="ARBA" id="ARBA00010617"/>
    </source>
</evidence>
<dbReference type="GO" id="GO:0020037">
    <property type="term" value="F:heme binding"/>
    <property type="evidence" value="ECO:0007669"/>
    <property type="project" value="InterPro"/>
</dbReference>
<evidence type="ECO:0000313" key="9">
    <source>
        <dbReference type="EMBL" id="RWA08218.1"/>
    </source>
</evidence>
<dbReference type="PRINTS" id="PR00463">
    <property type="entry name" value="EP450I"/>
</dbReference>
<name>A0A439D1D4_9PEZI</name>
<evidence type="ECO:0000313" key="10">
    <source>
        <dbReference type="Proteomes" id="UP000286045"/>
    </source>
</evidence>
<dbReference type="STRING" id="363999.A0A439D1D4"/>
<dbReference type="InterPro" id="IPR050121">
    <property type="entry name" value="Cytochrome_P450_monoxygenase"/>
</dbReference>
<evidence type="ECO:0000256" key="6">
    <source>
        <dbReference type="PIRSR" id="PIRSR602401-1"/>
    </source>
</evidence>
<keyword evidence="10" id="KW-1185">Reference proteome</keyword>
<dbReference type="GO" id="GO:0016705">
    <property type="term" value="F:oxidoreductase activity, acting on paired donors, with incorporation or reduction of molecular oxygen"/>
    <property type="evidence" value="ECO:0007669"/>
    <property type="project" value="InterPro"/>
</dbReference>
<dbReference type="InterPro" id="IPR036396">
    <property type="entry name" value="Cyt_P450_sf"/>
</dbReference>
<sequence length="576" mass="64860">MAPPVLVGLSMGSVVFFFVAILATLYLAYRWALPKPLPGIPYDESARNNLLGNLPEMITMLRNTGKTRPFFIEHPQRHQSALTQVWMGPLTKPSLILSDFRESQDILLRRTREFDRGPWNTNAFDGVVPNHHIAMASADPRFKGNRELVRDLMTPNFLHEVSAPQIYEKTMALVDLWSLKSELGGSQPFNARRDIFDAAIDIINAVAFGLEDDQSTVKNQINSLLSKPGFRPTPNADGSVTFPELPTLPNIAAIEEIGLHLGEQFKAPFPKTAHRWQMWTSPTLAKSYARKDQFLYDEIDKAVIRLRKGESGTRSAMDHILQREMNAAEKAGREPVFHSPRIHDELFGYIVAGHDTSSTALSWMVKNIADYPEAQTKLRSALRAAYPEAHAQGRQPSVVDLWKIQVPYLDAVLEESLRCDGPIPVTLREALVDTELLGHKIPKGTAVFLVSDGPDYQCPPIPIQESARSPSSREKRLYGSWDPSDMHLFKPERWLKTDEKGNVVYDAQSGPMMAFSLGPRGCFGRRLAYLETRIVLALLVWNFEFHKLSDSLSSRDSYDTITKNPYQCYVSLTKVT</sequence>
<keyword evidence="5 6" id="KW-0408">Iron</keyword>
<evidence type="ECO:0000256" key="4">
    <source>
        <dbReference type="ARBA" id="ARBA00022723"/>
    </source>
</evidence>
<dbReference type="GO" id="GO:0004497">
    <property type="term" value="F:monooxygenase activity"/>
    <property type="evidence" value="ECO:0007669"/>
    <property type="project" value="UniProtKB-KW"/>
</dbReference>
<keyword evidence="8" id="KW-0812">Transmembrane</keyword>
<organism evidence="9 10">
    <name type="scientific">Xylaria grammica</name>
    <dbReference type="NCBI Taxonomy" id="363999"/>
    <lineage>
        <taxon>Eukaryota</taxon>
        <taxon>Fungi</taxon>
        <taxon>Dikarya</taxon>
        <taxon>Ascomycota</taxon>
        <taxon>Pezizomycotina</taxon>
        <taxon>Sordariomycetes</taxon>
        <taxon>Xylariomycetidae</taxon>
        <taxon>Xylariales</taxon>
        <taxon>Xylariaceae</taxon>
        <taxon>Xylaria</taxon>
    </lineage>
</organism>
<evidence type="ECO:0000256" key="7">
    <source>
        <dbReference type="RuleBase" id="RU000461"/>
    </source>
</evidence>
<keyword evidence="4 6" id="KW-0479">Metal-binding</keyword>
<protein>
    <recommendedName>
        <fullName evidence="11">Cytochrome P450 monooxygenase</fullName>
    </recommendedName>
</protein>
<dbReference type="PROSITE" id="PS00086">
    <property type="entry name" value="CYTOCHROME_P450"/>
    <property type="match status" value="1"/>
</dbReference>
<dbReference type="PRINTS" id="PR00385">
    <property type="entry name" value="P450"/>
</dbReference>
<dbReference type="InterPro" id="IPR001128">
    <property type="entry name" value="Cyt_P450"/>
</dbReference>
<dbReference type="Gene3D" id="1.10.630.10">
    <property type="entry name" value="Cytochrome P450"/>
    <property type="match status" value="1"/>
</dbReference>
<comment type="cofactor">
    <cofactor evidence="1 6">
        <name>heme</name>
        <dbReference type="ChEBI" id="CHEBI:30413"/>
    </cofactor>
</comment>
<dbReference type="Proteomes" id="UP000286045">
    <property type="component" value="Unassembled WGS sequence"/>
</dbReference>